<keyword evidence="2" id="KW-1185">Reference proteome</keyword>
<sequence>MQDYNTIIGSIQMRLNGCQTRSVMERYKIGSGTLNLIMSRYHANGIPVEELRMMAPKKVVLKNYMRNGCLLIGEKTAILYKIHHSSILFFAVRFWK</sequence>
<dbReference type="EMBL" id="JBBMEK010000114">
    <property type="protein sequence ID" value="MEQ2365412.1"/>
    <property type="molecule type" value="Genomic_DNA"/>
</dbReference>
<gene>
    <name evidence="1" type="ORF">WMO25_09925</name>
</gene>
<dbReference type="RefSeq" id="WP_055303582.1">
    <property type="nucleotide sequence ID" value="NZ_JBBMEK010000114.1"/>
</dbReference>
<evidence type="ECO:0000313" key="1">
    <source>
        <dbReference type="EMBL" id="MEQ2365412.1"/>
    </source>
</evidence>
<reference evidence="1 2" key="1">
    <citation type="submission" date="2024-03" db="EMBL/GenBank/DDBJ databases">
        <title>Human intestinal bacterial collection.</title>
        <authorList>
            <person name="Pauvert C."/>
            <person name="Hitch T.C.A."/>
            <person name="Clavel T."/>
        </authorList>
    </citation>
    <scope>NUCLEOTIDE SEQUENCE [LARGE SCALE GENOMIC DNA]</scope>
    <source>
        <strain evidence="1 2">CLA-AA-H190</strain>
    </source>
</reference>
<evidence type="ECO:0008006" key="3">
    <source>
        <dbReference type="Google" id="ProtNLM"/>
    </source>
</evidence>
<evidence type="ECO:0000313" key="2">
    <source>
        <dbReference type="Proteomes" id="UP001469749"/>
    </source>
</evidence>
<proteinExistence type="predicted"/>
<name>A0ABV1B7E6_9FIRM</name>
<organism evidence="1 2">
    <name type="scientific">Coprococcus intestinihominis</name>
    <dbReference type="NCBI Taxonomy" id="3133154"/>
    <lineage>
        <taxon>Bacteria</taxon>
        <taxon>Bacillati</taxon>
        <taxon>Bacillota</taxon>
        <taxon>Clostridia</taxon>
        <taxon>Lachnospirales</taxon>
        <taxon>Lachnospiraceae</taxon>
        <taxon>Coprococcus</taxon>
    </lineage>
</organism>
<accession>A0ABV1B7E6</accession>
<protein>
    <recommendedName>
        <fullName evidence="3">Transposase</fullName>
    </recommendedName>
</protein>
<comment type="caution">
    <text evidence="1">The sequence shown here is derived from an EMBL/GenBank/DDBJ whole genome shotgun (WGS) entry which is preliminary data.</text>
</comment>
<dbReference type="Proteomes" id="UP001469749">
    <property type="component" value="Unassembled WGS sequence"/>
</dbReference>